<evidence type="ECO:0008006" key="3">
    <source>
        <dbReference type="Google" id="ProtNLM"/>
    </source>
</evidence>
<name>R0G0V5_9BRAS</name>
<dbReference type="InterPro" id="IPR008551">
    <property type="entry name" value="TANGO2"/>
</dbReference>
<sequence length="262" mass="30043">MAGGIVAFKWAEEGENQLLVLMNRENWGSRIIRAASWNENGQILRGIDERYSGTWFGISKKGRVSFVLSSSLVSEYRREITPELCASHFLDGTESPQEFAESVEADMEKKKMMYGHGEFNLIVADLNLCSMFHIMKGAHNPDVLIEEVPYGTHTLSLRGLDCSNYRKDTRLRELFTHMIEDLKIDDGDHQLPQLENIAGRFMYDAAGGMHALFSEDGDEEKRYGITSTTALLVKRTKKVMFFERFREESGVWNPYNFDFDIQ</sequence>
<dbReference type="Proteomes" id="UP000029121">
    <property type="component" value="Unassembled WGS sequence"/>
</dbReference>
<proteinExistence type="predicted"/>
<dbReference type="PANTHER" id="PTHR17985">
    <property type="entry name" value="SER/THR-RICH PROTEIN T10 IN DGCR REGION"/>
    <property type="match status" value="1"/>
</dbReference>
<protein>
    <recommendedName>
        <fullName evidence="3">Transport and Golgi organization protein 2 homolog</fullName>
    </recommendedName>
</protein>
<reference evidence="2" key="1">
    <citation type="journal article" date="2013" name="Nat. Genet.">
        <title>The Capsella rubella genome and the genomic consequences of rapid mating system evolution.</title>
        <authorList>
            <person name="Slotte T."/>
            <person name="Hazzouri K.M."/>
            <person name="Agren J.A."/>
            <person name="Koenig D."/>
            <person name="Maumus F."/>
            <person name="Guo Y.L."/>
            <person name="Steige K."/>
            <person name="Platts A.E."/>
            <person name="Escobar J.S."/>
            <person name="Newman L.K."/>
            <person name="Wang W."/>
            <person name="Mandakova T."/>
            <person name="Vello E."/>
            <person name="Smith L.M."/>
            <person name="Henz S.R."/>
            <person name="Steffen J."/>
            <person name="Takuno S."/>
            <person name="Brandvain Y."/>
            <person name="Coop G."/>
            <person name="Andolfatto P."/>
            <person name="Hu T.T."/>
            <person name="Blanchette M."/>
            <person name="Clark R.M."/>
            <person name="Quesneville H."/>
            <person name="Nordborg M."/>
            <person name="Gaut B.S."/>
            <person name="Lysak M.A."/>
            <person name="Jenkins J."/>
            <person name="Grimwood J."/>
            <person name="Chapman J."/>
            <person name="Prochnik S."/>
            <person name="Shu S."/>
            <person name="Rokhsar D."/>
            <person name="Schmutz J."/>
            <person name="Weigel D."/>
            <person name="Wright S.I."/>
        </authorList>
    </citation>
    <scope>NUCLEOTIDE SEQUENCE [LARGE SCALE GENOMIC DNA]</scope>
    <source>
        <strain evidence="2">cv. Monte Gargano</strain>
    </source>
</reference>
<evidence type="ECO:0000313" key="1">
    <source>
        <dbReference type="EMBL" id="EOA29007.1"/>
    </source>
</evidence>
<keyword evidence="2" id="KW-1185">Reference proteome</keyword>
<organism evidence="1 2">
    <name type="scientific">Capsella rubella</name>
    <dbReference type="NCBI Taxonomy" id="81985"/>
    <lineage>
        <taxon>Eukaryota</taxon>
        <taxon>Viridiplantae</taxon>
        <taxon>Streptophyta</taxon>
        <taxon>Embryophyta</taxon>
        <taxon>Tracheophyta</taxon>
        <taxon>Spermatophyta</taxon>
        <taxon>Magnoliopsida</taxon>
        <taxon>eudicotyledons</taxon>
        <taxon>Gunneridae</taxon>
        <taxon>Pentapetalae</taxon>
        <taxon>rosids</taxon>
        <taxon>malvids</taxon>
        <taxon>Brassicales</taxon>
        <taxon>Brassicaceae</taxon>
        <taxon>Camelineae</taxon>
        <taxon>Capsella</taxon>
    </lineage>
</organism>
<dbReference type="AlphaFoldDB" id="R0G0V5"/>
<dbReference type="PANTHER" id="PTHR17985:SF8">
    <property type="entry name" value="TRANSPORT AND GOLGI ORGANIZATION PROTEIN 2 HOMOLOG"/>
    <property type="match status" value="1"/>
</dbReference>
<dbReference type="EMBL" id="KB870808">
    <property type="protein sequence ID" value="EOA29007.1"/>
    <property type="molecule type" value="Genomic_DNA"/>
</dbReference>
<dbReference type="Pfam" id="PF05742">
    <property type="entry name" value="TANGO2"/>
    <property type="match status" value="1"/>
</dbReference>
<gene>
    <name evidence="1" type="ORF">CARUB_v10025260mg</name>
</gene>
<accession>R0G0V5</accession>
<evidence type="ECO:0000313" key="2">
    <source>
        <dbReference type="Proteomes" id="UP000029121"/>
    </source>
</evidence>
<dbReference type="STRING" id="81985.R0G0V5"/>
<dbReference type="eggNOG" id="KOG2342">
    <property type="taxonomic scope" value="Eukaryota"/>
</dbReference>